<protein>
    <submittedName>
        <fullName evidence="4">Uncharacterized protein</fullName>
    </submittedName>
</protein>
<evidence type="ECO:0000256" key="1">
    <source>
        <dbReference type="SAM" id="MobiDB-lite"/>
    </source>
</evidence>
<sequence>MLFMQFAAALAMYIIAQQRLVNVDVVYIAPPPPPGRRPPRPPSAPPSPGPATSTPSPPLSGGAARHLLQQFGQQPHPALPPSLSPPPPAPAPNTNATAGEHWACLLETNPADTGACGGITVLWWWSFAMVVPLCLGPIITTVTSGSPDSAASTLGCLISGPVFISMLSLTVVYGITGQELDRTARAADAAGLPGGGARRQVVACAWVALAGGVVDAASSLWCTWTGLRTGKALAPLLGLLFPLYVLAWPLRVAWRRVREPVCREVRQCCVFCLAAASCLPLRDVERLAAAAQAGRSGGAAELVVVDGREVCFGEWDGYVRGRCPSSSSSYGGGGGGGGGEPDGGRGAAGPPTAPAGVAVEGQVGLEMALGRGDAGVVKVEVGEQEQAPARRPGRGRLRGRGDDTAGDTDEPVPVAVVAGAWSGRLGGGGSSAEGQGGDLAHNW</sequence>
<reference evidence="4" key="1">
    <citation type="journal article" date="2020" name="bioRxiv">
        <title>Comparative genomics of Chlamydomonas.</title>
        <authorList>
            <person name="Craig R.J."/>
            <person name="Hasan A.R."/>
            <person name="Ness R.W."/>
            <person name="Keightley P.D."/>
        </authorList>
    </citation>
    <scope>NUCLEOTIDE SEQUENCE</scope>
    <source>
        <strain evidence="4">SAG 7.73</strain>
    </source>
</reference>
<feature type="compositionally biased region" description="Low complexity" evidence="1">
    <location>
        <begin position="50"/>
        <end position="64"/>
    </location>
</feature>
<feature type="region of interest" description="Disordered" evidence="1">
    <location>
        <begin position="379"/>
        <end position="443"/>
    </location>
</feature>
<feature type="transmembrane region" description="Helical" evidence="2">
    <location>
        <begin position="122"/>
        <end position="142"/>
    </location>
</feature>
<feature type="signal peptide" evidence="3">
    <location>
        <begin position="1"/>
        <end position="16"/>
    </location>
</feature>
<name>A0A835TDE4_CHLIN</name>
<evidence type="ECO:0000256" key="2">
    <source>
        <dbReference type="SAM" id="Phobius"/>
    </source>
</evidence>
<accession>A0A835TDE4</accession>
<gene>
    <name evidence="4" type="ORF">HXX76_006294</name>
</gene>
<evidence type="ECO:0000256" key="3">
    <source>
        <dbReference type="SAM" id="SignalP"/>
    </source>
</evidence>
<keyword evidence="3" id="KW-0732">Signal</keyword>
<feature type="chain" id="PRO_5032548756" evidence="3">
    <location>
        <begin position="17"/>
        <end position="443"/>
    </location>
</feature>
<feature type="region of interest" description="Disordered" evidence="1">
    <location>
        <begin position="32"/>
        <end position="96"/>
    </location>
</feature>
<evidence type="ECO:0000313" key="5">
    <source>
        <dbReference type="Proteomes" id="UP000650467"/>
    </source>
</evidence>
<feature type="compositionally biased region" description="Gly residues" evidence="1">
    <location>
        <begin position="330"/>
        <end position="347"/>
    </location>
</feature>
<keyword evidence="2" id="KW-1133">Transmembrane helix</keyword>
<comment type="caution">
    <text evidence="4">The sequence shown here is derived from an EMBL/GenBank/DDBJ whole genome shotgun (WGS) entry which is preliminary data.</text>
</comment>
<proteinExistence type="predicted"/>
<dbReference type="AlphaFoldDB" id="A0A835TDE4"/>
<evidence type="ECO:0000313" key="4">
    <source>
        <dbReference type="EMBL" id="KAG2436770.1"/>
    </source>
</evidence>
<feature type="compositionally biased region" description="Low complexity" evidence="1">
    <location>
        <begin position="379"/>
        <end position="390"/>
    </location>
</feature>
<feature type="compositionally biased region" description="Pro residues" evidence="1">
    <location>
        <begin position="77"/>
        <end position="91"/>
    </location>
</feature>
<feature type="transmembrane region" description="Helical" evidence="2">
    <location>
        <begin position="232"/>
        <end position="250"/>
    </location>
</feature>
<feature type="compositionally biased region" description="Gly residues" evidence="1">
    <location>
        <begin position="424"/>
        <end position="437"/>
    </location>
</feature>
<organism evidence="4 5">
    <name type="scientific">Chlamydomonas incerta</name>
    <dbReference type="NCBI Taxonomy" id="51695"/>
    <lineage>
        <taxon>Eukaryota</taxon>
        <taxon>Viridiplantae</taxon>
        <taxon>Chlorophyta</taxon>
        <taxon>core chlorophytes</taxon>
        <taxon>Chlorophyceae</taxon>
        <taxon>CS clade</taxon>
        <taxon>Chlamydomonadales</taxon>
        <taxon>Chlamydomonadaceae</taxon>
        <taxon>Chlamydomonas</taxon>
    </lineage>
</organism>
<keyword evidence="2" id="KW-0812">Transmembrane</keyword>
<dbReference type="OrthoDB" id="549077at2759"/>
<feature type="compositionally biased region" description="Pro residues" evidence="1">
    <location>
        <begin position="32"/>
        <end position="49"/>
    </location>
</feature>
<feature type="transmembrane region" description="Helical" evidence="2">
    <location>
        <begin position="154"/>
        <end position="175"/>
    </location>
</feature>
<keyword evidence="5" id="KW-1185">Reference proteome</keyword>
<dbReference type="Proteomes" id="UP000650467">
    <property type="component" value="Unassembled WGS sequence"/>
</dbReference>
<dbReference type="EMBL" id="JAEHOC010000012">
    <property type="protein sequence ID" value="KAG2436770.1"/>
    <property type="molecule type" value="Genomic_DNA"/>
</dbReference>
<feature type="region of interest" description="Disordered" evidence="1">
    <location>
        <begin position="325"/>
        <end position="356"/>
    </location>
</feature>
<keyword evidence="2" id="KW-0472">Membrane</keyword>